<dbReference type="InterPro" id="IPR008207">
    <property type="entry name" value="Sig_transdc_His_kin_Hpt_dom"/>
</dbReference>
<dbReference type="SUPFAM" id="SSF47226">
    <property type="entry name" value="Histidine-containing phosphotransfer domain, HPT domain"/>
    <property type="match status" value="1"/>
</dbReference>
<sequence>MAPSAQTEEALPAMQRNNISSLEEYGALDVTTFEQILEMDDEDEDREFSRSIVYSFFDQAEATFFQMESAISSQDLSELSQLGHFLKGSSATLGLTKVKDACEKIQNYGQQKDESGNHNEPDKNRSLANIKKALVEVKKDYHEVVKILKQFYGDDTAE</sequence>
<dbReference type="GO" id="GO:0005737">
    <property type="term" value="C:cytoplasm"/>
    <property type="evidence" value="ECO:0007669"/>
    <property type="project" value="TreeGrafter"/>
</dbReference>
<dbReference type="OMA" id="SCERIQN"/>
<dbReference type="PROSITE" id="PS50894">
    <property type="entry name" value="HPT"/>
    <property type="match status" value="1"/>
</dbReference>
<dbReference type="Gene3D" id="1.20.120.160">
    <property type="entry name" value="HPT domain"/>
    <property type="match status" value="1"/>
</dbReference>
<dbReference type="InterPro" id="IPR036641">
    <property type="entry name" value="HPT_dom_sf"/>
</dbReference>
<accession>C5FUR7</accession>
<feature type="domain" description="HPt" evidence="2">
    <location>
        <begin position="45"/>
        <end position="148"/>
    </location>
</feature>
<dbReference type="RefSeq" id="XP_002844506.1">
    <property type="nucleotide sequence ID" value="XM_002844460.1"/>
</dbReference>
<dbReference type="PANTHER" id="PTHR28242">
    <property type="entry name" value="PHOSPHORELAY INTERMEDIATE PROTEIN YPD1"/>
    <property type="match status" value="1"/>
</dbReference>
<dbReference type="PANTHER" id="PTHR28242:SF52">
    <property type="entry name" value="PHOSPHORELAY INTERMEDIATE PROTEIN YPD1"/>
    <property type="match status" value="1"/>
</dbReference>
<dbReference type="GO" id="GO:0000160">
    <property type="term" value="P:phosphorelay signal transduction system"/>
    <property type="evidence" value="ECO:0007669"/>
    <property type="project" value="InterPro"/>
</dbReference>
<dbReference type="SMART" id="SM00073">
    <property type="entry name" value="HPT"/>
    <property type="match status" value="1"/>
</dbReference>
<protein>
    <recommendedName>
        <fullName evidence="2">HPt domain-containing protein</fullName>
    </recommendedName>
</protein>
<gene>
    <name evidence="3" type="ORF">MCYG_06470</name>
</gene>
<dbReference type="HOGENOM" id="CLU_085158_2_1_1"/>
<dbReference type="OrthoDB" id="1673781at2759"/>
<dbReference type="Proteomes" id="UP000002035">
    <property type="component" value="Unassembled WGS sequence"/>
</dbReference>
<dbReference type="VEuPathDB" id="FungiDB:MCYG_06470"/>
<feature type="modified residue" description="Phosphohistidine" evidence="1">
    <location>
        <position position="84"/>
    </location>
</feature>
<dbReference type="CDD" id="cd00088">
    <property type="entry name" value="HPT"/>
    <property type="match status" value="1"/>
</dbReference>
<evidence type="ECO:0000313" key="4">
    <source>
        <dbReference type="Proteomes" id="UP000002035"/>
    </source>
</evidence>
<proteinExistence type="predicted"/>
<evidence type="ECO:0000256" key="1">
    <source>
        <dbReference type="PROSITE-ProRule" id="PRU00110"/>
    </source>
</evidence>
<evidence type="ECO:0000313" key="3">
    <source>
        <dbReference type="EMBL" id="EEQ33651.1"/>
    </source>
</evidence>
<dbReference type="eggNOG" id="KOG4747">
    <property type="taxonomic scope" value="Eukaryota"/>
</dbReference>
<dbReference type="AlphaFoldDB" id="C5FUR7"/>
<dbReference type="FunFam" id="1.20.120.160:FF:000007">
    <property type="entry name" value="Multistep phosphorelay regulator 1"/>
    <property type="match status" value="1"/>
</dbReference>
<dbReference type="EMBL" id="DS995706">
    <property type="protein sequence ID" value="EEQ33651.1"/>
    <property type="molecule type" value="Genomic_DNA"/>
</dbReference>
<dbReference type="STRING" id="554155.C5FUR7"/>
<dbReference type="GO" id="GO:0009927">
    <property type="term" value="F:histidine phosphotransfer kinase activity"/>
    <property type="evidence" value="ECO:0007669"/>
    <property type="project" value="InterPro"/>
</dbReference>
<dbReference type="InterPro" id="IPR045871">
    <property type="entry name" value="AHP1-5/YPD1"/>
</dbReference>
<keyword evidence="4" id="KW-1185">Reference proteome</keyword>
<dbReference type="GO" id="GO:0043424">
    <property type="term" value="F:protein histidine kinase binding"/>
    <property type="evidence" value="ECO:0007669"/>
    <property type="project" value="InterPro"/>
</dbReference>
<keyword evidence="1" id="KW-0597">Phosphoprotein</keyword>
<evidence type="ECO:0000259" key="2">
    <source>
        <dbReference type="PROSITE" id="PS50894"/>
    </source>
</evidence>
<organism evidence="3 4">
    <name type="scientific">Arthroderma otae (strain ATCC MYA-4605 / CBS 113480)</name>
    <name type="common">Microsporum canis</name>
    <dbReference type="NCBI Taxonomy" id="554155"/>
    <lineage>
        <taxon>Eukaryota</taxon>
        <taxon>Fungi</taxon>
        <taxon>Dikarya</taxon>
        <taxon>Ascomycota</taxon>
        <taxon>Pezizomycotina</taxon>
        <taxon>Eurotiomycetes</taxon>
        <taxon>Eurotiomycetidae</taxon>
        <taxon>Onygenales</taxon>
        <taxon>Arthrodermataceae</taxon>
        <taxon>Microsporum</taxon>
    </lineage>
</organism>
<dbReference type="Pfam" id="PF01627">
    <property type="entry name" value="Hpt"/>
    <property type="match status" value="1"/>
</dbReference>
<name>C5FUR7_ARTOC</name>
<reference evidence="4" key="1">
    <citation type="journal article" date="2012" name="MBio">
        <title>Comparative genome analysis of Trichophyton rubrum and related dermatophytes reveals candidate genes involved in infection.</title>
        <authorList>
            <person name="Martinez D.A."/>
            <person name="Oliver B.G."/>
            <person name="Graeser Y."/>
            <person name="Goldberg J.M."/>
            <person name="Li W."/>
            <person name="Martinez-Rossi N.M."/>
            <person name="Monod M."/>
            <person name="Shelest E."/>
            <person name="Barton R.C."/>
            <person name="Birch E."/>
            <person name="Brakhage A.A."/>
            <person name="Chen Z."/>
            <person name="Gurr S.J."/>
            <person name="Heiman D."/>
            <person name="Heitman J."/>
            <person name="Kosti I."/>
            <person name="Rossi A."/>
            <person name="Saif S."/>
            <person name="Samalova M."/>
            <person name="Saunders C.W."/>
            <person name="Shea T."/>
            <person name="Summerbell R.C."/>
            <person name="Xu J."/>
            <person name="Young S."/>
            <person name="Zeng Q."/>
            <person name="Birren B.W."/>
            <person name="Cuomo C.A."/>
            <person name="White T.C."/>
        </authorList>
    </citation>
    <scope>NUCLEOTIDE SEQUENCE [LARGE SCALE GENOMIC DNA]</scope>
    <source>
        <strain evidence="4">ATCC MYA-4605 / CBS 113480</strain>
    </source>
</reference>
<dbReference type="GO" id="GO:0005634">
    <property type="term" value="C:nucleus"/>
    <property type="evidence" value="ECO:0007669"/>
    <property type="project" value="TreeGrafter"/>
</dbReference>
<dbReference type="GeneID" id="9222278"/>